<dbReference type="GO" id="GO:0019684">
    <property type="term" value="P:photosynthesis, light reaction"/>
    <property type="evidence" value="ECO:0007669"/>
    <property type="project" value="InterPro"/>
</dbReference>
<dbReference type="GO" id="GO:0030077">
    <property type="term" value="C:plasma membrane light-harvesting complex"/>
    <property type="evidence" value="ECO:0007669"/>
    <property type="project" value="InterPro"/>
</dbReference>
<name>A0A7W7Q2L9_9PSEU</name>
<proteinExistence type="predicted"/>
<gene>
    <name evidence="2" type="ORF">FHR82_002091</name>
</gene>
<keyword evidence="3" id="KW-1185">Reference proteome</keyword>
<dbReference type="Pfam" id="PF05239">
    <property type="entry name" value="PRC"/>
    <property type="match status" value="1"/>
</dbReference>
<evidence type="ECO:0000313" key="3">
    <source>
        <dbReference type="Proteomes" id="UP000520767"/>
    </source>
</evidence>
<dbReference type="Proteomes" id="UP000520767">
    <property type="component" value="Unassembled WGS sequence"/>
</dbReference>
<dbReference type="InterPro" id="IPR027275">
    <property type="entry name" value="PRC-brl_dom"/>
</dbReference>
<dbReference type="Gene3D" id="3.90.50.10">
    <property type="entry name" value="Photosynthetic Reaction Center, subunit H, domain 2"/>
    <property type="match status" value="1"/>
</dbReference>
<evidence type="ECO:0000259" key="1">
    <source>
        <dbReference type="Pfam" id="PF05239"/>
    </source>
</evidence>
<dbReference type="InterPro" id="IPR014747">
    <property type="entry name" value="Bac_photo_RC_H_C"/>
</dbReference>
<feature type="domain" description="PRC-barrel" evidence="1">
    <location>
        <begin position="7"/>
        <end position="72"/>
    </location>
</feature>
<reference evidence="2 3" key="1">
    <citation type="submission" date="2020-08" db="EMBL/GenBank/DDBJ databases">
        <title>Genomic Encyclopedia of Type Strains, Phase III (KMG-III): the genomes of soil and plant-associated and newly described type strains.</title>
        <authorList>
            <person name="Whitman W."/>
        </authorList>
    </citation>
    <scope>NUCLEOTIDE SEQUENCE [LARGE SCALE GENOMIC DNA]</scope>
    <source>
        <strain evidence="2 3">CECT 8960</strain>
    </source>
</reference>
<evidence type="ECO:0000313" key="2">
    <source>
        <dbReference type="EMBL" id="MBB4905874.1"/>
    </source>
</evidence>
<dbReference type="InterPro" id="IPR011033">
    <property type="entry name" value="PRC_barrel-like_sf"/>
</dbReference>
<organism evidence="2 3">
    <name type="scientific">Actinophytocola algeriensis</name>
    <dbReference type="NCBI Taxonomy" id="1768010"/>
    <lineage>
        <taxon>Bacteria</taxon>
        <taxon>Bacillati</taxon>
        <taxon>Actinomycetota</taxon>
        <taxon>Actinomycetes</taxon>
        <taxon>Pseudonocardiales</taxon>
        <taxon>Pseudonocardiaceae</taxon>
    </lineage>
</organism>
<protein>
    <submittedName>
        <fullName evidence="2">Sporulation protein YlmC with PRC-barrel domain</fullName>
    </submittedName>
</protein>
<comment type="caution">
    <text evidence="2">The sequence shown here is derived from an EMBL/GenBank/DDBJ whole genome shotgun (WGS) entry which is preliminary data.</text>
</comment>
<dbReference type="AlphaFoldDB" id="A0A7W7Q2L9"/>
<dbReference type="SUPFAM" id="SSF50346">
    <property type="entry name" value="PRC-barrel domain"/>
    <property type="match status" value="1"/>
</dbReference>
<accession>A0A7W7Q2L9</accession>
<sequence length="106" mass="11902">MMKTDDEDMCGLAVHDSHGEKIGTVREVWADERTGAPEWIWVDTGFLGMHHSFVPLRSAEVTAGYVAVAIPKQVVDDAPRVHPVGDTMEAVEQDVLRAYYRMEMSR</sequence>
<dbReference type="EMBL" id="JACHJQ010000002">
    <property type="protein sequence ID" value="MBB4905874.1"/>
    <property type="molecule type" value="Genomic_DNA"/>
</dbReference>
<dbReference type="RefSeq" id="WP_184810045.1">
    <property type="nucleotide sequence ID" value="NZ_JACHJQ010000002.1"/>
</dbReference>